<comment type="caution">
    <text evidence="1">The sequence shown here is derived from an EMBL/GenBank/DDBJ whole genome shotgun (WGS) entry which is preliminary data.</text>
</comment>
<keyword evidence="2" id="KW-1185">Reference proteome</keyword>
<proteinExistence type="predicted"/>
<evidence type="ECO:0000313" key="2">
    <source>
        <dbReference type="Proteomes" id="UP000799754"/>
    </source>
</evidence>
<gene>
    <name evidence="1" type="ORF">BU25DRAFT_405233</name>
</gene>
<protein>
    <submittedName>
        <fullName evidence="1">Uncharacterized protein</fullName>
    </submittedName>
</protein>
<dbReference type="Proteomes" id="UP000799754">
    <property type="component" value="Unassembled WGS sequence"/>
</dbReference>
<evidence type="ECO:0000313" key="1">
    <source>
        <dbReference type="EMBL" id="KAF2633325.1"/>
    </source>
</evidence>
<dbReference type="EMBL" id="MU006701">
    <property type="protein sequence ID" value="KAF2633325.1"/>
    <property type="molecule type" value="Genomic_DNA"/>
</dbReference>
<organism evidence="1 2">
    <name type="scientific">Macroventuria anomochaeta</name>
    <dbReference type="NCBI Taxonomy" id="301207"/>
    <lineage>
        <taxon>Eukaryota</taxon>
        <taxon>Fungi</taxon>
        <taxon>Dikarya</taxon>
        <taxon>Ascomycota</taxon>
        <taxon>Pezizomycotina</taxon>
        <taxon>Dothideomycetes</taxon>
        <taxon>Pleosporomycetidae</taxon>
        <taxon>Pleosporales</taxon>
        <taxon>Pleosporineae</taxon>
        <taxon>Didymellaceae</taxon>
        <taxon>Macroventuria</taxon>
    </lineage>
</organism>
<sequence length="94" mass="10543">MGLFIPFVLALAVFWLVIGTLLAKFLAQKYKGKPWNNRTVDSQYIYGNALQNDRSGQMHGGRYGMGGSVGEFNRRYGREDIGMGQYGQGRMKGM</sequence>
<name>A0ACB6SIB8_9PLEO</name>
<reference evidence="1" key="1">
    <citation type="journal article" date="2020" name="Stud. Mycol.">
        <title>101 Dothideomycetes genomes: a test case for predicting lifestyles and emergence of pathogens.</title>
        <authorList>
            <person name="Haridas S."/>
            <person name="Albert R."/>
            <person name="Binder M."/>
            <person name="Bloem J."/>
            <person name="Labutti K."/>
            <person name="Salamov A."/>
            <person name="Andreopoulos B."/>
            <person name="Baker S."/>
            <person name="Barry K."/>
            <person name="Bills G."/>
            <person name="Bluhm B."/>
            <person name="Cannon C."/>
            <person name="Castanera R."/>
            <person name="Culley D."/>
            <person name="Daum C."/>
            <person name="Ezra D."/>
            <person name="Gonzalez J."/>
            <person name="Henrissat B."/>
            <person name="Kuo A."/>
            <person name="Liang C."/>
            <person name="Lipzen A."/>
            <person name="Lutzoni F."/>
            <person name="Magnuson J."/>
            <person name="Mondo S."/>
            <person name="Nolan M."/>
            <person name="Ohm R."/>
            <person name="Pangilinan J."/>
            <person name="Park H.-J."/>
            <person name="Ramirez L."/>
            <person name="Alfaro M."/>
            <person name="Sun H."/>
            <person name="Tritt A."/>
            <person name="Yoshinaga Y."/>
            <person name="Zwiers L.-H."/>
            <person name="Turgeon B."/>
            <person name="Goodwin S."/>
            <person name="Spatafora J."/>
            <person name="Crous P."/>
            <person name="Grigoriev I."/>
        </authorList>
    </citation>
    <scope>NUCLEOTIDE SEQUENCE</scope>
    <source>
        <strain evidence="1">CBS 525.71</strain>
    </source>
</reference>
<accession>A0ACB6SIB8</accession>